<evidence type="ECO:0000256" key="5">
    <source>
        <dbReference type="ARBA" id="ARBA00022505"/>
    </source>
</evidence>
<dbReference type="EMBL" id="MRCG01000001">
    <property type="protein sequence ID" value="OKH50888.1"/>
    <property type="molecule type" value="Genomic_DNA"/>
</dbReference>
<evidence type="ECO:0000256" key="11">
    <source>
        <dbReference type="RuleBase" id="RU365090"/>
    </source>
</evidence>
<dbReference type="Gene3D" id="2.170.190.11">
    <property type="entry name" value="Molybdopterin biosynthesis moea protein, domain 3"/>
    <property type="match status" value="1"/>
</dbReference>
<dbReference type="Gene3D" id="3.90.105.10">
    <property type="entry name" value="Molybdopterin biosynthesis moea protein, domain 2"/>
    <property type="match status" value="1"/>
</dbReference>
<dbReference type="GO" id="GO:0046872">
    <property type="term" value="F:metal ion binding"/>
    <property type="evidence" value="ECO:0007669"/>
    <property type="project" value="UniProtKB-UniRule"/>
</dbReference>
<keyword evidence="5 11" id="KW-0500">Molybdenum</keyword>
<dbReference type="InterPro" id="IPR005110">
    <property type="entry name" value="MoeA_linker/N"/>
</dbReference>
<dbReference type="InterPro" id="IPR001453">
    <property type="entry name" value="MoaB/Mog_dom"/>
</dbReference>
<comment type="caution">
    <text evidence="13">The sequence shown here is derived from an EMBL/GenBank/DDBJ whole genome shotgun (WGS) entry which is preliminary data.</text>
</comment>
<keyword evidence="9 11" id="KW-0501">Molybdenum cofactor biosynthesis</keyword>
<dbReference type="FunFam" id="3.40.980.10:FF:000004">
    <property type="entry name" value="Molybdopterin molybdenumtransferase"/>
    <property type="match status" value="1"/>
</dbReference>
<dbReference type="RefSeq" id="WP_073606702.1">
    <property type="nucleotide sequence ID" value="NZ_MRCG01000001.1"/>
</dbReference>
<dbReference type="Proteomes" id="UP000185557">
    <property type="component" value="Unassembled WGS sequence"/>
</dbReference>
<evidence type="ECO:0000256" key="6">
    <source>
        <dbReference type="ARBA" id="ARBA00022679"/>
    </source>
</evidence>
<dbReference type="InterPro" id="IPR036688">
    <property type="entry name" value="MoeA_C_domain_IV_sf"/>
</dbReference>
<accession>A0A1U7JAT1</accession>
<dbReference type="NCBIfam" id="NF045515">
    <property type="entry name" value="Glp_gephyrin"/>
    <property type="match status" value="1"/>
</dbReference>
<keyword evidence="8 11" id="KW-0460">Magnesium</keyword>
<gene>
    <name evidence="13" type="ORF">NIES30_02045</name>
</gene>
<comment type="function">
    <text evidence="2 11">Catalyzes the insertion of molybdate into adenylated molybdopterin with the concomitant release of AMP.</text>
</comment>
<feature type="domain" description="MoaB/Mog" evidence="12">
    <location>
        <begin position="180"/>
        <end position="323"/>
    </location>
</feature>
<dbReference type="Gene3D" id="3.40.980.10">
    <property type="entry name" value="MoaB/Mog-like domain"/>
    <property type="match status" value="1"/>
</dbReference>
<evidence type="ECO:0000256" key="8">
    <source>
        <dbReference type="ARBA" id="ARBA00022842"/>
    </source>
</evidence>
<organism evidence="13 14">
    <name type="scientific">Phormidium tenue NIES-30</name>
    <dbReference type="NCBI Taxonomy" id="549789"/>
    <lineage>
        <taxon>Bacteria</taxon>
        <taxon>Bacillati</taxon>
        <taxon>Cyanobacteriota</taxon>
        <taxon>Cyanophyceae</taxon>
        <taxon>Oscillatoriophycideae</taxon>
        <taxon>Oscillatoriales</taxon>
        <taxon>Oscillatoriaceae</taxon>
        <taxon>Phormidium</taxon>
    </lineage>
</organism>
<dbReference type="SUPFAM" id="SSF63882">
    <property type="entry name" value="MoeA N-terminal region -like"/>
    <property type="match status" value="1"/>
</dbReference>
<comment type="cofactor">
    <cofactor evidence="1 11">
        <name>Mg(2+)</name>
        <dbReference type="ChEBI" id="CHEBI:18420"/>
    </cofactor>
</comment>
<dbReference type="SUPFAM" id="SSF63867">
    <property type="entry name" value="MoeA C-terminal domain-like"/>
    <property type="match status" value="1"/>
</dbReference>
<dbReference type="AlphaFoldDB" id="A0A1U7JAT1"/>
<comment type="pathway">
    <text evidence="3 11">Cofactor biosynthesis; molybdopterin biosynthesis.</text>
</comment>
<evidence type="ECO:0000256" key="3">
    <source>
        <dbReference type="ARBA" id="ARBA00005046"/>
    </source>
</evidence>
<protein>
    <recommendedName>
        <fullName evidence="11">Molybdopterin molybdenumtransferase</fullName>
        <ecNumber evidence="11">2.10.1.1</ecNumber>
    </recommendedName>
</protein>
<evidence type="ECO:0000256" key="10">
    <source>
        <dbReference type="ARBA" id="ARBA00047317"/>
    </source>
</evidence>
<keyword evidence="6 11" id="KW-0808">Transferase</keyword>
<dbReference type="InterPro" id="IPR038987">
    <property type="entry name" value="MoeA-like"/>
</dbReference>
<dbReference type="PANTHER" id="PTHR10192">
    <property type="entry name" value="MOLYBDOPTERIN BIOSYNTHESIS PROTEIN"/>
    <property type="match status" value="1"/>
</dbReference>
<dbReference type="OrthoDB" id="9804758at2"/>
<dbReference type="GO" id="GO:0061599">
    <property type="term" value="F:molybdopterin molybdotransferase activity"/>
    <property type="evidence" value="ECO:0007669"/>
    <property type="project" value="UniProtKB-UniRule"/>
</dbReference>
<dbReference type="InterPro" id="IPR008284">
    <property type="entry name" value="MoCF_biosynth_CS"/>
</dbReference>
<evidence type="ECO:0000313" key="13">
    <source>
        <dbReference type="EMBL" id="OKH50888.1"/>
    </source>
</evidence>
<dbReference type="Pfam" id="PF00994">
    <property type="entry name" value="MoCF_biosynth"/>
    <property type="match status" value="1"/>
</dbReference>
<reference evidence="13 14" key="1">
    <citation type="submission" date="2016-11" db="EMBL/GenBank/DDBJ databases">
        <title>Draft Genome Sequences of Nine Cyanobacterial Strains from Diverse Habitats.</title>
        <authorList>
            <person name="Zhu T."/>
            <person name="Hou S."/>
            <person name="Lu X."/>
            <person name="Hess W.R."/>
        </authorList>
    </citation>
    <scope>NUCLEOTIDE SEQUENCE [LARGE SCALE GENOMIC DNA]</scope>
    <source>
        <strain evidence="13 14">NIES-30</strain>
    </source>
</reference>
<dbReference type="Pfam" id="PF03454">
    <property type="entry name" value="MoeA_C"/>
    <property type="match status" value="1"/>
</dbReference>
<dbReference type="NCBIfam" id="TIGR00177">
    <property type="entry name" value="molyb_syn"/>
    <property type="match status" value="1"/>
</dbReference>
<sequence>MLPAAEAEAKILDLVPPPTEVEQVSLDDCLGRVLAKAIPSPLDFPHWDNSAMDGYAVRYEDVQEATAERPKLLTLTETIPAGRSPTLPVGPGQAARILTGSMLPAGADTIVIQEVTQRQGDSVLVLETPEPQQFVRHRGSFCRAGEALMAPGLSIGGPELAVLASAQCLQVPVFPQPRVAILSTGDELVMPDAPLQPGQIVDSNQYALAALVRQAGRIPLPLGIVPDQPQALRAAIQSALAQADVIVSSGGVSVGDYDYVDEILAELGATLHIRSVAVKPGKPLTVATFPAERGTAPLYFGLPGNPVSALVTFWRFVAPALRKRSGLANSWGPTFVPATTRDALKAGGQRETYLWGKLETTTQGYEFTLAGGGHNSGNLINLAGTNAMAVVPVGTKLIAAGATVSVMVVGS</sequence>
<dbReference type="GO" id="GO:0005829">
    <property type="term" value="C:cytosol"/>
    <property type="evidence" value="ECO:0007669"/>
    <property type="project" value="TreeGrafter"/>
</dbReference>
<dbReference type="SUPFAM" id="SSF53218">
    <property type="entry name" value="Molybdenum cofactor biosynthesis proteins"/>
    <property type="match status" value="1"/>
</dbReference>
<dbReference type="EC" id="2.10.1.1" evidence="11"/>
<dbReference type="PANTHER" id="PTHR10192:SF5">
    <property type="entry name" value="GEPHYRIN"/>
    <property type="match status" value="1"/>
</dbReference>
<keyword evidence="14" id="KW-1185">Reference proteome</keyword>
<evidence type="ECO:0000256" key="9">
    <source>
        <dbReference type="ARBA" id="ARBA00023150"/>
    </source>
</evidence>
<proteinExistence type="inferred from homology"/>
<evidence type="ECO:0000259" key="12">
    <source>
        <dbReference type="SMART" id="SM00852"/>
    </source>
</evidence>
<dbReference type="SMART" id="SM00852">
    <property type="entry name" value="MoCF_biosynth"/>
    <property type="match status" value="1"/>
</dbReference>
<dbReference type="PROSITE" id="PS01079">
    <property type="entry name" value="MOCF_BIOSYNTHESIS_2"/>
    <property type="match status" value="1"/>
</dbReference>
<dbReference type="UniPathway" id="UPA00344"/>
<dbReference type="InterPro" id="IPR005111">
    <property type="entry name" value="MoeA_C_domain_IV"/>
</dbReference>
<evidence type="ECO:0000256" key="7">
    <source>
        <dbReference type="ARBA" id="ARBA00022723"/>
    </source>
</evidence>
<evidence type="ECO:0000256" key="1">
    <source>
        <dbReference type="ARBA" id="ARBA00001946"/>
    </source>
</evidence>
<dbReference type="STRING" id="549789.NIES30_02045"/>
<dbReference type="CDD" id="cd00887">
    <property type="entry name" value="MoeA"/>
    <property type="match status" value="1"/>
</dbReference>
<comment type="catalytic activity">
    <reaction evidence="10">
        <text>adenylyl-molybdopterin + molybdate = Mo-molybdopterin + AMP + H(+)</text>
        <dbReference type="Rhea" id="RHEA:35047"/>
        <dbReference type="ChEBI" id="CHEBI:15378"/>
        <dbReference type="ChEBI" id="CHEBI:36264"/>
        <dbReference type="ChEBI" id="CHEBI:62727"/>
        <dbReference type="ChEBI" id="CHEBI:71302"/>
        <dbReference type="ChEBI" id="CHEBI:456215"/>
        <dbReference type="EC" id="2.10.1.1"/>
    </reaction>
</comment>
<evidence type="ECO:0000313" key="14">
    <source>
        <dbReference type="Proteomes" id="UP000185557"/>
    </source>
</evidence>
<comment type="similarity">
    <text evidence="4 11">Belongs to the MoeA family.</text>
</comment>
<dbReference type="InterPro" id="IPR036135">
    <property type="entry name" value="MoeA_linker/N_sf"/>
</dbReference>
<evidence type="ECO:0000256" key="4">
    <source>
        <dbReference type="ARBA" id="ARBA00010763"/>
    </source>
</evidence>
<keyword evidence="7 11" id="KW-0479">Metal-binding</keyword>
<evidence type="ECO:0000256" key="2">
    <source>
        <dbReference type="ARBA" id="ARBA00002901"/>
    </source>
</evidence>
<dbReference type="GO" id="GO:0006777">
    <property type="term" value="P:Mo-molybdopterin cofactor biosynthetic process"/>
    <property type="evidence" value="ECO:0007669"/>
    <property type="project" value="UniProtKB-UniRule"/>
</dbReference>
<dbReference type="Pfam" id="PF03453">
    <property type="entry name" value="MoeA_N"/>
    <property type="match status" value="1"/>
</dbReference>
<dbReference type="InterPro" id="IPR036425">
    <property type="entry name" value="MoaB/Mog-like_dom_sf"/>
</dbReference>
<name>A0A1U7JAT1_9CYAN</name>
<dbReference type="Gene3D" id="2.40.340.10">
    <property type="entry name" value="MoeA, C-terminal, domain IV"/>
    <property type="match status" value="1"/>
</dbReference>